<reference evidence="4 5" key="1">
    <citation type="submission" date="2020-08" db="EMBL/GenBank/DDBJ databases">
        <title>Bridging the membrane lipid divide: bacteria of the FCB group superphylum have the potential to synthesize archaeal ether lipids.</title>
        <authorList>
            <person name="Villanueva L."/>
            <person name="Von Meijenfeldt F.A.B."/>
            <person name="Westbye A.B."/>
            <person name="Yadav S."/>
            <person name="Hopmans E.C."/>
            <person name="Dutilh B.E."/>
            <person name="Sinninghe Damste J.S."/>
        </authorList>
    </citation>
    <scope>NUCLEOTIDE SEQUENCE [LARGE SCALE GENOMIC DNA]</scope>
    <source>
        <strain evidence="4">NIOZ-UU17</strain>
    </source>
</reference>
<name>A0A8J6P109_9BACT</name>
<dbReference type="Proteomes" id="UP000605201">
    <property type="component" value="Unassembled WGS sequence"/>
</dbReference>
<dbReference type="GO" id="GO:0008168">
    <property type="term" value="F:methyltransferase activity"/>
    <property type="evidence" value="ECO:0007669"/>
    <property type="project" value="UniProtKB-KW"/>
</dbReference>
<accession>A0A8J6P109</accession>
<evidence type="ECO:0000256" key="2">
    <source>
        <dbReference type="ARBA" id="ARBA00022603"/>
    </source>
</evidence>
<comment type="caution">
    <text evidence="4">The sequence shown here is derived from an EMBL/GenBank/DDBJ whole genome shotgun (WGS) entry which is preliminary data.</text>
</comment>
<organism evidence="4 5">
    <name type="scientific">Candidatus Desulfatibia vada</name>
    <dbReference type="NCBI Taxonomy" id="2841696"/>
    <lineage>
        <taxon>Bacteria</taxon>
        <taxon>Pseudomonadati</taxon>
        <taxon>Thermodesulfobacteriota</taxon>
        <taxon>Desulfobacteria</taxon>
        <taxon>Desulfobacterales</taxon>
        <taxon>Desulfobacterales incertae sedis</taxon>
        <taxon>Candidatus Desulfatibia</taxon>
    </lineage>
</organism>
<evidence type="ECO:0000256" key="3">
    <source>
        <dbReference type="ARBA" id="ARBA00022679"/>
    </source>
</evidence>
<dbReference type="InterPro" id="IPR010426">
    <property type="entry name" value="MTTB_MeTrfase"/>
</dbReference>
<comment type="similarity">
    <text evidence="1">Belongs to the trimethylamine methyltransferase family.</text>
</comment>
<dbReference type="AlphaFoldDB" id="A0A8J6P109"/>
<evidence type="ECO:0000313" key="4">
    <source>
        <dbReference type="EMBL" id="MBC8433315.1"/>
    </source>
</evidence>
<keyword evidence="3" id="KW-0808">Transferase</keyword>
<proteinExistence type="inferred from homology"/>
<dbReference type="GO" id="GO:0032259">
    <property type="term" value="P:methylation"/>
    <property type="evidence" value="ECO:0007669"/>
    <property type="project" value="UniProtKB-KW"/>
</dbReference>
<dbReference type="GO" id="GO:0015948">
    <property type="term" value="P:methanogenesis"/>
    <property type="evidence" value="ECO:0007669"/>
    <property type="project" value="InterPro"/>
</dbReference>
<dbReference type="Gene3D" id="3.20.20.480">
    <property type="entry name" value="Trimethylamine methyltransferase-like"/>
    <property type="match status" value="1"/>
</dbReference>
<keyword evidence="2 4" id="KW-0489">Methyltransferase</keyword>
<gene>
    <name evidence="4" type="ORF">H8D96_15500</name>
</gene>
<dbReference type="Pfam" id="PF06253">
    <property type="entry name" value="MTTB"/>
    <property type="match status" value="1"/>
</dbReference>
<dbReference type="InterPro" id="IPR038601">
    <property type="entry name" value="MttB-like_sf"/>
</dbReference>
<evidence type="ECO:0000256" key="1">
    <source>
        <dbReference type="ARBA" id="ARBA00007137"/>
    </source>
</evidence>
<protein>
    <submittedName>
        <fullName evidence="4">Trimethylamine methyltransferase family protein</fullName>
    </submittedName>
</protein>
<evidence type="ECO:0000313" key="5">
    <source>
        <dbReference type="Proteomes" id="UP000605201"/>
    </source>
</evidence>
<sequence>MLTRAEIDKIDRAGRKILKRVGVKILDRHTQKMLKIAGARVDVKADRVYFSGRWLDKMIAKAPQEFTLYSRDGKNDLHLGSGNVYFGNGGRVFQILDMGTGGYRPTILKDVVNTAHLVDRLDNIRFYIIACQAHDLDPEFYHLNDFFHAFSNTTKHVMGGCDTIEGVRQLWQLATFMAGGEEQLKERPFVSVITNPISPLTLDANTLEILKFCALNGMPVTCAPAPIAGATSPATLAGTLTQLHAEALAGVAIAQVFSPGARVLYGAVPTAMDLRTMDLTMGSVETAMLNACAVHLAKRYNLPIYASAGVTDAKIPDIQSGFEKGVSYLMVATAGADYVHLAAGMLDSGNSISYEQFIIDNEILGMVHRLIRGVDVDKETLAVDIIENVGPGGNYVTEEHTVKHMFSQFFYPSLAIRMNFDRWQEQGKPTPLTNAHELARTWLEEVEPVLSLEKLLEIKSKFPEIINT</sequence>
<dbReference type="EMBL" id="JACNIG010000290">
    <property type="protein sequence ID" value="MBC8433315.1"/>
    <property type="molecule type" value="Genomic_DNA"/>
</dbReference>